<dbReference type="InterPro" id="IPR014977">
    <property type="entry name" value="WRC_dom"/>
</dbReference>
<dbReference type="EMBL" id="KZ503536">
    <property type="protein sequence ID" value="PKU63080.1"/>
    <property type="molecule type" value="Genomic_DNA"/>
</dbReference>
<evidence type="ECO:0000313" key="9">
    <source>
        <dbReference type="EMBL" id="PKU63080.1"/>
    </source>
</evidence>
<feature type="short sequence motif" description="Bipartite nuclear localization signal" evidence="4">
    <location>
        <begin position="130"/>
        <end position="137"/>
    </location>
</feature>
<comment type="subcellular location">
    <subcellularLocation>
        <location evidence="1 4 5">Nucleus</location>
    </subcellularLocation>
</comment>
<name>A0A2I0VI42_9ASPA</name>
<evidence type="ECO:0000256" key="5">
    <source>
        <dbReference type="RuleBase" id="RU367127"/>
    </source>
</evidence>
<evidence type="ECO:0000256" key="2">
    <source>
        <dbReference type="ARBA" id="ARBA00008122"/>
    </source>
</evidence>
<evidence type="ECO:0000313" key="10">
    <source>
        <dbReference type="Proteomes" id="UP000233837"/>
    </source>
</evidence>
<evidence type="ECO:0000259" key="7">
    <source>
        <dbReference type="PROSITE" id="PS51666"/>
    </source>
</evidence>
<organism evidence="9 10">
    <name type="scientific">Dendrobium catenatum</name>
    <dbReference type="NCBI Taxonomy" id="906689"/>
    <lineage>
        <taxon>Eukaryota</taxon>
        <taxon>Viridiplantae</taxon>
        <taxon>Streptophyta</taxon>
        <taxon>Embryophyta</taxon>
        <taxon>Tracheophyta</taxon>
        <taxon>Spermatophyta</taxon>
        <taxon>Magnoliopsida</taxon>
        <taxon>Liliopsida</taxon>
        <taxon>Asparagales</taxon>
        <taxon>Orchidaceae</taxon>
        <taxon>Epidendroideae</taxon>
        <taxon>Malaxideae</taxon>
        <taxon>Dendrobiinae</taxon>
        <taxon>Dendrobium</taxon>
    </lineage>
</organism>
<dbReference type="Pfam" id="PF08880">
    <property type="entry name" value="QLQ"/>
    <property type="match status" value="1"/>
</dbReference>
<comment type="domain">
    <text evidence="5">The QLQ domain and WRC domain may be involved in protein-protein interaction and DNA-binding, respectively.</text>
</comment>
<evidence type="ECO:0000256" key="6">
    <source>
        <dbReference type="SAM" id="MobiDB-lite"/>
    </source>
</evidence>
<feature type="domain" description="QLQ" evidence="7">
    <location>
        <begin position="31"/>
        <end position="66"/>
    </location>
</feature>
<dbReference type="InterPro" id="IPR031137">
    <property type="entry name" value="GRF"/>
</dbReference>
<feature type="domain" description="WRC" evidence="8">
    <location>
        <begin position="97"/>
        <end position="141"/>
    </location>
</feature>
<evidence type="ECO:0000256" key="1">
    <source>
        <dbReference type="ARBA" id="ARBA00004123"/>
    </source>
</evidence>
<keyword evidence="5" id="KW-0010">Activator</keyword>
<dbReference type="GO" id="GO:0005524">
    <property type="term" value="F:ATP binding"/>
    <property type="evidence" value="ECO:0007669"/>
    <property type="project" value="UniProtKB-UniRule"/>
</dbReference>
<protein>
    <recommendedName>
        <fullName evidence="5">Growth-regulating factor</fullName>
    </recommendedName>
</protein>
<evidence type="ECO:0000256" key="3">
    <source>
        <dbReference type="ARBA" id="ARBA00023242"/>
    </source>
</evidence>
<dbReference type="GO" id="GO:0032502">
    <property type="term" value="P:developmental process"/>
    <property type="evidence" value="ECO:0007669"/>
    <property type="project" value="InterPro"/>
</dbReference>
<reference evidence="9 10" key="2">
    <citation type="journal article" date="2017" name="Nature">
        <title>The Apostasia genome and the evolution of orchids.</title>
        <authorList>
            <person name="Zhang G.Q."/>
            <person name="Liu K.W."/>
            <person name="Li Z."/>
            <person name="Lohaus R."/>
            <person name="Hsiao Y.Y."/>
            <person name="Niu S.C."/>
            <person name="Wang J.Y."/>
            <person name="Lin Y.C."/>
            <person name="Xu Q."/>
            <person name="Chen L.J."/>
            <person name="Yoshida K."/>
            <person name="Fujiwara S."/>
            <person name="Wang Z.W."/>
            <person name="Zhang Y.Q."/>
            <person name="Mitsuda N."/>
            <person name="Wang M."/>
            <person name="Liu G.H."/>
            <person name="Pecoraro L."/>
            <person name="Huang H.X."/>
            <person name="Xiao X.J."/>
            <person name="Lin M."/>
            <person name="Wu X.Y."/>
            <person name="Wu W.L."/>
            <person name="Chen Y.Y."/>
            <person name="Chang S.B."/>
            <person name="Sakamoto S."/>
            <person name="Ohme-Takagi M."/>
            <person name="Yagi M."/>
            <person name="Zeng S.J."/>
            <person name="Shen C.Y."/>
            <person name="Yeh C.M."/>
            <person name="Luo Y.B."/>
            <person name="Tsai W.C."/>
            <person name="Van de Peer Y."/>
            <person name="Liu Z.J."/>
        </authorList>
    </citation>
    <scope>NUCLEOTIDE SEQUENCE [LARGE SCALE GENOMIC DNA]</scope>
    <source>
        <tissue evidence="9">The whole plant</tissue>
    </source>
</reference>
<keyword evidence="3 4" id="KW-0539">Nucleus</keyword>
<dbReference type="GO" id="GO:0006351">
    <property type="term" value="P:DNA-templated transcription"/>
    <property type="evidence" value="ECO:0007669"/>
    <property type="project" value="UniProtKB-UniRule"/>
</dbReference>
<feature type="short sequence motif" description="Bipartite nuclear localization signal" evidence="4">
    <location>
        <begin position="102"/>
        <end position="112"/>
    </location>
</feature>
<sequence length="372" mass="41320">MSSMAAAGSGGKGWMQMPSTAVAAEMGWRQPFTAAQWRELEHQALIFKYLVAGVPVPPDLLIPIQRSLEALPSRFYHHYPAHSSPVGYFSYYGKKLDPEPGRCRRTDGKKWRCSKDAHPDSKYCERHMHRSRNRSRKHVESKSNISPQQSQSNISSSSTSTSHVALGSSGSFQNISMQSAMTGASKTQGLCSGTSASSHLQSDSQHYGKEYRYLHGAKIDLDKHNFFSEYPGSLQTDLSVNSSPDNSWGLMPSQVPSFSISKGKTSNPYGHYSSQLHAMQNLNEVTMRSIPKQQEQLHSYFKSNFGLPDPAKQECQGLGTAFNEWPKARESWLDLKDEHSERNSFSATQLSISIPMASSDFSTTTCCSPNDD</sequence>
<dbReference type="SMART" id="SM00951">
    <property type="entry name" value="QLQ"/>
    <property type="match status" value="1"/>
</dbReference>
<gene>
    <name evidence="9" type="primary">GRF5</name>
    <name evidence="9" type="ORF">MA16_Dca024909</name>
</gene>
<evidence type="ECO:0000256" key="4">
    <source>
        <dbReference type="PROSITE-ProRule" id="PRU01002"/>
    </source>
</evidence>
<accession>A0A2I0VI42</accession>
<dbReference type="PROSITE" id="PS51666">
    <property type="entry name" value="QLQ"/>
    <property type="match status" value="1"/>
</dbReference>
<keyword evidence="5" id="KW-0804">Transcription</keyword>
<dbReference type="GO" id="GO:0005634">
    <property type="term" value="C:nucleus"/>
    <property type="evidence" value="ECO:0007669"/>
    <property type="project" value="UniProtKB-SubCell"/>
</dbReference>
<proteinExistence type="inferred from homology"/>
<reference evidence="9 10" key="1">
    <citation type="journal article" date="2016" name="Sci. Rep.">
        <title>The Dendrobium catenatum Lindl. genome sequence provides insights into polysaccharide synthase, floral development and adaptive evolution.</title>
        <authorList>
            <person name="Zhang G.Q."/>
            <person name="Xu Q."/>
            <person name="Bian C."/>
            <person name="Tsai W.C."/>
            <person name="Yeh C.M."/>
            <person name="Liu K.W."/>
            <person name="Yoshida K."/>
            <person name="Zhang L.S."/>
            <person name="Chang S.B."/>
            <person name="Chen F."/>
            <person name="Shi Y."/>
            <person name="Su Y.Y."/>
            <person name="Zhang Y.Q."/>
            <person name="Chen L.J."/>
            <person name="Yin Y."/>
            <person name="Lin M."/>
            <person name="Huang H."/>
            <person name="Deng H."/>
            <person name="Wang Z.W."/>
            <person name="Zhu S.L."/>
            <person name="Zhao X."/>
            <person name="Deng C."/>
            <person name="Niu S.C."/>
            <person name="Huang J."/>
            <person name="Wang M."/>
            <person name="Liu G.H."/>
            <person name="Yang H.J."/>
            <person name="Xiao X.J."/>
            <person name="Hsiao Y.Y."/>
            <person name="Wu W.L."/>
            <person name="Chen Y.Y."/>
            <person name="Mitsuda N."/>
            <person name="Ohme-Takagi M."/>
            <person name="Luo Y.B."/>
            <person name="Van de Peer Y."/>
            <person name="Liu Z.J."/>
        </authorList>
    </citation>
    <scope>NUCLEOTIDE SEQUENCE [LARGE SCALE GENOMIC DNA]</scope>
    <source>
        <tissue evidence="9">The whole plant</tissue>
    </source>
</reference>
<comment type="similarity">
    <text evidence="2 5">Belongs to the GRF family.</text>
</comment>
<feature type="compositionally biased region" description="Low complexity" evidence="6">
    <location>
        <begin position="142"/>
        <end position="162"/>
    </location>
</feature>
<keyword evidence="10" id="KW-1185">Reference proteome</keyword>
<dbReference type="PROSITE" id="PS51667">
    <property type="entry name" value="WRC"/>
    <property type="match status" value="1"/>
</dbReference>
<dbReference type="InterPro" id="IPR014978">
    <property type="entry name" value="Gln-Leu-Gln_QLQ"/>
</dbReference>
<dbReference type="AlphaFoldDB" id="A0A2I0VI42"/>
<dbReference type="PANTHER" id="PTHR31602:SF8">
    <property type="entry name" value="GROWTH-REGULATING FACTOR 5"/>
    <property type="match status" value="1"/>
</dbReference>
<dbReference type="Pfam" id="PF08879">
    <property type="entry name" value="WRC"/>
    <property type="match status" value="1"/>
</dbReference>
<dbReference type="PANTHER" id="PTHR31602">
    <property type="entry name" value="GROWTH-REGULATING FACTOR 5"/>
    <property type="match status" value="1"/>
</dbReference>
<comment type="function">
    <text evidence="5">Transcription activator.</text>
</comment>
<evidence type="ECO:0000259" key="8">
    <source>
        <dbReference type="PROSITE" id="PS51667"/>
    </source>
</evidence>
<dbReference type="GO" id="GO:0006355">
    <property type="term" value="P:regulation of DNA-templated transcription"/>
    <property type="evidence" value="ECO:0007669"/>
    <property type="project" value="InterPro"/>
</dbReference>
<feature type="region of interest" description="Disordered" evidence="6">
    <location>
        <begin position="99"/>
        <end position="165"/>
    </location>
</feature>
<keyword evidence="5" id="KW-0805">Transcription regulation</keyword>
<feature type="compositionally biased region" description="Basic residues" evidence="6">
    <location>
        <begin position="127"/>
        <end position="139"/>
    </location>
</feature>
<dbReference type="Proteomes" id="UP000233837">
    <property type="component" value="Unassembled WGS sequence"/>
</dbReference>
<feature type="compositionally biased region" description="Basic and acidic residues" evidence="6">
    <location>
        <begin position="99"/>
        <end position="126"/>
    </location>
</feature>